<dbReference type="InterPro" id="IPR016162">
    <property type="entry name" value="Ald_DH_N"/>
</dbReference>
<evidence type="ECO:0000313" key="2">
    <source>
        <dbReference type="EMBL" id="KNC71195.1"/>
    </source>
</evidence>
<feature type="non-terminal residue" evidence="2">
    <location>
        <position position="57"/>
    </location>
</feature>
<reference evidence="2 3" key="1">
    <citation type="submission" date="2011-02" db="EMBL/GenBank/DDBJ databases">
        <title>The Genome Sequence of Sphaeroforma arctica JP610.</title>
        <authorList>
            <consortium name="The Broad Institute Genome Sequencing Platform"/>
            <person name="Russ C."/>
            <person name="Cuomo C."/>
            <person name="Young S.K."/>
            <person name="Zeng Q."/>
            <person name="Gargeya S."/>
            <person name="Alvarado L."/>
            <person name="Berlin A."/>
            <person name="Chapman S.B."/>
            <person name="Chen Z."/>
            <person name="Freedman E."/>
            <person name="Gellesch M."/>
            <person name="Goldberg J."/>
            <person name="Griggs A."/>
            <person name="Gujja S."/>
            <person name="Heilman E."/>
            <person name="Heiman D."/>
            <person name="Howarth C."/>
            <person name="Mehta T."/>
            <person name="Neiman D."/>
            <person name="Pearson M."/>
            <person name="Roberts A."/>
            <person name="Saif S."/>
            <person name="Shea T."/>
            <person name="Shenoy N."/>
            <person name="Sisk P."/>
            <person name="Stolte C."/>
            <person name="Sykes S."/>
            <person name="White J."/>
            <person name="Yandava C."/>
            <person name="Burger G."/>
            <person name="Gray M.W."/>
            <person name="Holland P.W.H."/>
            <person name="King N."/>
            <person name="Lang F.B.F."/>
            <person name="Roger A.J."/>
            <person name="Ruiz-Trillo I."/>
            <person name="Haas B."/>
            <person name="Nusbaum C."/>
            <person name="Birren B."/>
        </authorList>
    </citation>
    <scope>NUCLEOTIDE SEQUENCE [LARGE SCALE GENOMIC DNA]</scope>
    <source>
        <strain evidence="2 3">JP610</strain>
    </source>
</reference>
<protein>
    <recommendedName>
        <fullName evidence="1">Aldehyde dehydrogenase domain-containing protein</fullName>
    </recommendedName>
</protein>
<dbReference type="OrthoDB" id="310895at2759"/>
<proteinExistence type="predicted"/>
<organism evidence="2 3">
    <name type="scientific">Sphaeroforma arctica JP610</name>
    <dbReference type="NCBI Taxonomy" id="667725"/>
    <lineage>
        <taxon>Eukaryota</taxon>
        <taxon>Ichthyosporea</taxon>
        <taxon>Ichthyophonida</taxon>
        <taxon>Sphaeroforma</taxon>
    </lineage>
</organism>
<dbReference type="EMBL" id="KQ249311">
    <property type="protein sequence ID" value="KNC71195.1"/>
    <property type="molecule type" value="Genomic_DNA"/>
</dbReference>
<evidence type="ECO:0000259" key="1">
    <source>
        <dbReference type="Pfam" id="PF00171"/>
    </source>
</evidence>
<dbReference type="GeneID" id="25916770"/>
<dbReference type="RefSeq" id="XP_014145097.1">
    <property type="nucleotide sequence ID" value="XM_014289622.1"/>
</dbReference>
<dbReference type="GO" id="GO:0016491">
    <property type="term" value="F:oxidoreductase activity"/>
    <property type="evidence" value="ECO:0007669"/>
    <property type="project" value="InterPro"/>
</dbReference>
<name>A0A0L0F386_9EUKA</name>
<dbReference type="Proteomes" id="UP000054560">
    <property type="component" value="Unassembled WGS sequence"/>
</dbReference>
<evidence type="ECO:0000313" key="3">
    <source>
        <dbReference type="Proteomes" id="UP000054560"/>
    </source>
</evidence>
<dbReference type="Pfam" id="PF00171">
    <property type="entry name" value="Aldedh"/>
    <property type="match status" value="1"/>
</dbReference>
<dbReference type="AlphaFoldDB" id="A0A0L0F386"/>
<dbReference type="InterPro" id="IPR016161">
    <property type="entry name" value="Ald_DH/histidinol_DH"/>
</dbReference>
<sequence length="57" mass="6325">MTVVTKIARIVSPVDGSVYATRDYSSTTEIDDAVDNASDAFKEWKKTSIEERVSIVE</sequence>
<keyword evidence="3" id="KW-1185">Reference proteome</keyword>
<accession>A0A0L0F386</accession>
<feature type="domain" description="Aldehyde dehydrogenase" evidence="1">
    <location>
        <begin position="8"/>
        <end position="56"/>
    </location>
</feature>
<dbReference type="SUPFAM" id="SSF53720">
    <property type="entry name" value="ALDH-like"/>
    <property type="match status" value="1"/>
</dbReference>
<dbReference type="Gene3D" id="3.40.605.10">
    <property type="entry name" value="Aldehyde Dehydrogenase, Chain A, domain 1"/>
    <property type="match status" value="1"/>
</dbReference>
<gene>
    <name evidence="2" type="ORF">SARC_16266</name>
</gene>
<dbReference type="InterPro" id="IPR015590">
    <property type="entry name" value="Aldehyde_DH_dom"/>
</dbReference>